<dbReference type="Proteomes" id="UP000199208">
    <property type="component" value="Unassembled WGS sequence"/>
</dbReference>
<name>A0A1G5S748_9FIRM</name>
<evidence type="ECO:0000256" key="4">
    <source>
        <dbReference type="ARBA" id="ARBA00022898"/>
    </source>
</evidence>
<dbReference type="InterPro" id="IPR008286">
    <property type="entry name" value="Prn/Lys/Arg_de-COase_C"/>
</dbReference>
<evidence type="ECO:0000259" key="6">
    <source>
        <dbReference type="PROSITE" id="PS00703"/>
    </source>
</evidence>
<dbReference type="InterPro" id="IPR036633">
    <property type="entry name" value="Prn/Lys/Arg_de-COase_C_sf"/>
</dbReference>
<dbReference type="InterPro" id="IPR015424">
    <property type="entry name" value="PyrdxlP-dep_Trfase"/>
</dbReference>
<keyword evidence="4" id="KW-0663">Pyridoxal phosphate</keyword>
<accession>A0A1G5S748</accession>
<keyword evidence="5" id="KW-0456">Lyase</keyword>
<feature type="domain" description="Orn/Lys/Arg decarboxylases family 1 pyridoxal-P attachment site" evidence="6">
    <location>
        <begin position="220"/>
        <end position="234"/>
    </location>
</feature>
<dbReference type="InterPro" id="IPR015421">
    <property type="entry name" value="PyrdxlP-dep_Trfase_major"/>
</dbReference>
<dbReference type="SUPFAM" id="SSF53383">
    <property type="entry name" value="PLP-dependent transferases"/>
    <property type="match status" value="1"/>
</dbReference>
<sequence length="481" mass="52399">MNQNAVPLFEALKDYHDRQVIPFDVPGHKHGRGLQAFGEYFGERVLELDVNSMKCLDNLSHPSGVIRDAEELLADAYGVDYGFFMVNGTSSAVQAMVMSMCRPGDKFLLPRNAHKSATNAIILTGAVPVFIQPEINVELGIAMGVTLETVKAGFERHPDAKGVFVINPTYFGAASELKAIIEYAHSLDKMVVVDEAHGAHFHFHPALPASAASLGADMAAISVHKTGGSLTQSSALLINEGRIDRQTVRKMINLTQTTSASYLLMTSLDMARRNLAVNGKAILGDVLAMAKDAKRRINEIDGCYAFGSELIGTPGVFDFDDTKLTVKVTGLGLTGFEVYDLMRDEYNIQMELGDANNILGIMSLGDTQEHVDAVVEALRDLSSRFYTGNPLSFVNIPMSVPQTVLTPREAFYSQKVSTKLREAVGKVSGESLMAYPPGIPIVTPGELITNEMVDYIEFLKGQNTLLTDLADDTIEYIRVIV</sequence>
<dbReference type="GO" id="GO:0016831">
    <property type="term" value="F:carboxy-lyase activity"/>
    <property type="evidence" value="ECO:0007669"/>
    <property type="project" value="UniProtKB-KW"/>
</dbReference>
<comment type="similarity">
    <text evidence="2">Belongs to the Orn/Lys/Arg decarboxylase class-I family.</text>
</comment>
<dbReference type="PROSITE" id="PS00703">
    <property type="entry name" value="OKR_DC_1"/>
    <property type="match status" value="1"/>
</dbReference>
<dbReference type="RefSeq" id="WP_092592818.1">
    <property type="nucleotide sequence ID" value="NZ_FMWL01000021.1"/>
</dbReference>
<dbReference type="InterPro" id="IPR000310">
    <property type="entry name" value="Orn/Lys/Arg_deCO2ase_major_dom"/>
</dbReference>
<evidence type="ECO:0000313" key="7">
    <source>
        <dbReference type="EMBL" id="SCZ81710.1"/>
    </source>
</evidence>
<dbReference type="AlphaFoldDB" id="A0A1G5S748"/>
<dbReference type="Pfam" id="PF01276">
    <property type="entry name" value="OKR_DC_1"/>
    <property type="match status" value="1"/>
</dbReference>
<proteinExistence type="inferred from homology"/>
<dbReference type="PANTHER" id="PTHR43277">
    <property type="entry name" value="ARGININE DECARBOXYLASE"/>
    <property type="match status" value="1"/>
</dbReference>
<dbReference type="CDD" id="cd00615">
    <property type="entry name" value="Orn_deC_like"/>
    <property type="match status" value="1"/>
</dbReference>
<dbReference type="PANTHER" id="PTHR43277:SF4">
    <property type="entry name" value="ARGININE DECARBOXYLASE"/>
    <property type="match status" value="1"/>
</dbReference>
<evidence type="ECO:0000256" key="1">
    <source>
        <dbReference type="ARBA" id="ARBA00001933"/>
    </source>
</evidence>
<evidence type="ECO:0000256" key="5">
    <source>
        <dbReference type="ARBA" id="ARBA00023239"/>
    </source>
</evidence>
<dbReference type="Pfam" id="PF03711">
    <property type="entry name" value="OKR_DC_1_C"/>
    <property type="match status" value="1"/>
</dbReference>
<comment type="cofactor">
    <cofactor evidence="1">
        <name>pyridoxal 5'-phosphate</name>
        <dbReference type="ChEBI" id="CHEBI:597326"/>
    </cofactor>
</comment>
<dbReference type="Gene3D" id="3.40.640.10">
    <property type="entry name" value="Type I PLP-dependent aspartate aminotransferase-like (Major domain)"/>
    <property type="match status" value="1"/>
</dbReference>
<dbReference type="EMBL" id="FMWL01000021">
    <property type="protein sequence ID" value="SCZ81710.1"/>
    <property type="molecule type" value="Genomic_DNA"/>
</dbReference>
<gene>
    <name evidence="7" type="ORF">SAMN03080599_02959</name>
</gene>
<evidence type="ECO:0000313" key="8">
    <source>
        <dbReference type="Proteomes" id="UP000199208"/>
    </source>
</evidence>
<keyword evidence="8" id="KW-1185">Reference proteome</keyword>
<dbReference type="OrthoDB" id="9815233at2"/>
<dbReference type="InterPro" id="IPR052357">
    <property type="entry name" value="Orn_Lys_Arg_decarboxylase-I"/>
</dbReference>
<dbReference type="STRING" id="1120920.SAMN03080599_02959"/>
<keyword evidence="3" id="KW-0210">Decarboxylase</keyword>
<evidence type="ECO:0000256" key="3">
    <source>
        <dbReference type="ARBA" id="ARBA00022793"/>
    </source>
</evidence>
<protein>
    <submittedName>
        <fullName evidence="7">Arginine/lysine/ornithine decarboxylase</fullName>
    </submittedName>
</protein>
<dbReference type="Gene3D" id="3.90.100.10">
    <property type="entry name" value="Orn/Lys/Arg decarboxylase, C-terminal domain"/>
    <property type="match status" value="1"/>
</dbReference>
<evidence type="ECO:0000256" key="2">
    <source>
        <dbReference type="ARBA" id="ARBA00010671"/>
    </source>
</evidence>
<reference evidence="7 8" key="1">
    <citation type="submission" date="2016-10" db="EMBL/GenBank/DDBJ databases">
        <authorList>
            <person name="de Groot N.N."/>
        </authorList>
    </citation>
    <scope>NUCLEOTIDE SEQUENCE [LARGE SCALE GENOMIC DNA]</scope>
    <source>
        <strain evidence="7 8">DSM 2784</strain>
    </source>
</reference>
<organism evidence="7 8">
    <name type="scientific">Acidaminobacter hydrogenoformans DSM 2784</name>
    <dbReference type="NCBI Taxonomy" id="1120920"/>
    <lineage>
        <taxon>Bacteria</taxon>
        <taxon>Bacillati</taxon>
        <taxon>Bacillota</taxon>
        <taxon>Clostridia</taxon>
        <taxon>Peptostreptococcales</taxon>
        <taxon>Acidaminobacteraceae</taxon>
        <taxon>Acidaminobacter</taxon>
    </lineage>
</organism>
<dbReference type="SUPFAM" id="SSF55904">
    <property type="entry name" value="Ornithine decarboxylase C-terminal domain"/>
    <property type="match status" value="1"/>
</dbReference>